<reference evidence="1 2" key="1">
    <citation type="submission" date="2018-01" db="EMBL/GenBank/DDBJ databases">
        <title>Draft genome sequence of Nonomuraea sp. KC333.</title>
        <authorList>
            <person name="Sahin N."/>
            <person name="Saygin H."/>
            <person name="Ay H."/>
        </authorList>
    </citation>
    <scope>NUCLEOTIDE SEQUENCE [LARGE SCALE GENOMIC DNA]</scope>
    <source>
        <strain evidence="1 2">KC333</strain>
    </source>
</reference>
<organism evidence="1 2">
    <name type="scientific">Nonomuraea aridisoli</name>
    <dbReference type="NCBI Taxonomy" id="2070368"/>
    <lineage>
        <taxon>Bacteria</taxon>
        <taxon>Bacillati</taxon>
        <taxon>Actinomycetota</taxon>
        <taxon>Actinomycetes</taxon>
        <taxon>Streptosporangiales</taxon>
        <taxon>Streptosporangiaceae</taxon>
        <taxon>Nonomuraea</taxon>
    </lineage>
</organism>
<gene>
    <name evidence="1" type="ORF">C1J01_45925</name>
</gene>
<protein>
    <submittedName>
        <fullName evidence="1">Uncharacterized protein</fullName>
    </submittedName>
</protein>
<dbReference type="Proteomes" id="UP000249304">
    <property type="component" value="Unassembled WGS sequence"/>
</dbReference>
<comment type="caution">
    <text evidence="1">The sequence shown here is derived from an EMBL/GenBank/DDBJ whole genome shotgun (WGS) entry which is preliminary data.</text>
</comment>
<dbReference type="EMBL" id="POUD01000427">
    <property type="protein sequence ID" value="PZG03459.1"/>
    <property type="molecule type" value="Genomic_DNA"/>
</dbReference>
<dbReference type="AlphaFoldDB" id="A0A2W2DHT0"/>
<accession>A0A2W2DHT0</accession>
<proteinExistence type="predicted"/>
<sequence length="60" mass="5947">MPMAGSVGTEEAEFVRKWIGVTGRWSWGDAEVEGTGSAGSGLLGGVSDAGSFDVGAAVSV</sequence>
<keyword evidence="2" id="KW-1185">Reference proteome</keyword>
<evidence type="ECO:0000313" key="1">
    <source>
        <dbReference type="EMBL" id="PZG03459.1"/>
    </source>
</evidence>
<name>A0A2W2DHT0_9ACTN</name>
<evidence type="ECO:0000313" key="2">
    <source>
        <dbReference type="Proteomes" id="UP000249304"/>
    </source>
</evidence>